<comment type="caution">
    <text evidence="1">The sequence shown here is derived from an EMBL/GenBank/DDBJ whole genome shotgun (WGS) entry which is preliminary data.</text>
</comment>
<proteinExistence type="predicted"/>
<evidence type="ECO:0000313" key="1">
    <source>
        <dbReference type="EMBL" id="EON75483.1"/>
    </source>
</evidence>
<name>R7ZN28_9BACT</name>
<dbReference type="AlphaFoldDB" id="R7ZN28"/>
<accession>R7ZN28</accession>
<sequence length="52" mass="6225">MSDLKNAAPKGYDFYHSFRFWRHTAWGSFLELSLERIYKAKKNEIQTNTPET</sequence>
<reference evidence="1 2" key="1">
    <citation type="submission" date="2013-02" db="EMBL/GenBank/DDBJ databases">
        <title>A novel strain isolated from Lonar lake, Maharashtra, India.</title>
        <authorList>
            <person name="Singh A."/>
        </authorList>
    </citation>
    <scope>NUCLEOTIDE SEQUENCE [LARGE SCALE GENOMIC DNA]</scope>
    <source>
        <strain evidence="1 2">AK24</strain>
    </source>
</reference>
<organism evidence="1 2">
    <name type="scientific">Lunatimonas lonarensis</name>
    <dbReference type="NCBI Taxonomy" id="1232681"/>
    <lineage>
        <taxon>Bacteria</taxon>
        <taxon>Pseudomonadati</taxon>
        <taxon>Bacteroidota</taxon>
        <taxon>Cytophagia</taxon>
        <taxon>Cytophagales</taxon>
        <taxon>Cyclobacteriaceae</taxon>
    </lineage>
</organism>
<dbReference type="STRING" id="1232681.ADIS_4187"/>
<gene>
    <name evidence="1" type="ORF">ADIS_4187</name>
</gene>
<dbReference type="Proteomes" id="UP000013909">
    <property type="component" value="Unassembled WGS sequence"/>
</dbReference>
<keyword evidence="2" id="KW-1185">Reference proteome</keyword>
<protein>
    <submittedName>
        <fullName evidence="1">Uncharacterized protein</fullName>
    </submittedName>
</protein>
<evidence type="ECO:0000313" key="2">
    <source>
        <dbReference type="Proteomes" id="UP000013909"/>
    </source>
</evidence>
<dbReference type="EMBL" id="AQHR01000107">
    <property type="protein sequence ID" value="EON75483.1"/>
    <property type="molecule type" value="Genomic_DNA"/>
</dbReference>